<dbReference type="EMBL" id="BMIB01000002">
    <property type="protein sequence ID" value="GGH65890.1"/>
    <property type="molecule type" value="Genomic_DNA"/>
</dbReference>
<dbReference type="GO" id="GO:0003677">
    <property type="term" value="F:DNA binding"/>
    <property type="evidence" value="ECO:0007669"/>
    <property type="project" value="InterPro"/>
</dbReference>
<reference evidence="6" key="1">
    <citation type="journal article" date="2014" name="Int. J. Syst. Evol. Microbiol.">
        <title>Complete genome sequence of Corynebacterium casei LMG S-19264T (=DSM 44701T), isolated from a smear-ripened cheese.</title>
        <authorList>
            <consortium name="US DOE Joint Genome Institute (JGI-PGF)"/>
            <person name="Walter F."/>
            <person name="Albersmeier A."/>
            <person name="Kalinowski J."/>
            <person name="Ruckert C."/>
        </authorList>
    </citation>
    <scope>NUCLEOTIDE SEQUENCE</scope>
    <source>
        <strain evidence="6">CGMCC 1.15290</strain>
    </source>
</reference>
<evidence type="ECO:0000256" key="4">
    <source>
        <dbReference type="ARBA" id="ARBA00023163"/>
    </source>
</evidence>
<evidence type="ECO:0000256" key="2">
    <source>
        <dbReference type="ARBA" id="ARBA00023015"/>
    </source>
</evidence>
<dbReference type="SUPFAM" id="SSF88659">
    <property type="entry name" value="Sigma3 and sigma4 domains of RNA polymerase sigma factors"/>
    <property type="match status" value="1"/>
</dbReference>
<reference evidence="6" key="2">
    <citation type="submission" date="2020-09" db="EMBL/GenBank/DDBJ databases">
        <authorList>
            <person name="Sun Q."/>
            <person name="Zhou Y."/>
        </authorList>
    </citation>
    <scope>NUCLEOTIDE SEQUENCE</scope>
    <source>
        <strain evidence="6">CGMCC 1.15290</strain>
    </source>
</reference>
<dbReference type="InterPro" id="IPR013249">
    <property type="entry name" value="RNA_pol_sigma70_r4_t2"/>
</dbReference>
<dbReference type="GO" id="GO:0016987">
    <property type="term" value="F:sigma factor activity"/>
    <property type="evidence" value="ECO:0007669"/>
    <property type="project" value="UniProtKB-KW"/>
</dbReference>
<accession>A0A917IVL1</accession>
<keyword evidence="4" id="KW-0804">Transcription</keyword>
<dbReference type="InterPro" id="IPR036388">
    <property type="entry name" value="WH-like_DNA-bd_sf"/>
</dbReference>
<proteinExistence type="inferred from homology"/>
<dbReference type="GO" id="GO:0000428">
    <property type="term" value="C:DNA-directed RNA polymerase complex"/>
    <property type="evidence" value="ECO:0007669"/>
    <property type="project" value="UniProtKB-KW"/>
</dbReference>
<evidence type="ECO:0000256" key="3">
    <source>
        <dbReference type="ARBA" id="ARBA00023082"/>
    </source>
</evidence>
<dbReference type="Pfam" id="PF08281">
    <property type="entry name" value="Sigma70_r4_2"/>
    <property type="match status" value="1"/>
</dbReference>
<dbReference type="PANTHER" id="PTHR43133:SF46">
    <property type="entry name" value="RNA POLYMERASE SIGMA-70 FACTOR ECF SUBFAMILY"/>
    <property type="match status" value="1"/>
</dbReference>
<dbReference type="CDD" id="cd06171">
    <property type="entry name" value="Sigma70_r4"/>
    <property type="match status" value="1"/>
</dbReference>
<evidence type="ECO:0000313" key="6">
    <source>
        <dbReference type="EMBL" id="GGH65890.1"/>
    </source>
</evidence>
<dbReference type="Proteomes" id="UP000627292">
    <property type="component" value="Unassembled WGS sequence"/>
</dbReference>
<organism evidence="6 7">
    <name type="scientific">Filimonas zeae</name>
    <dbReference type="NCBI Taxonomy" id="1737353"/>
    <lineage>
        <taxon>Bacteria</taxon>
        <taxon>Pseudomonadati</taxon>
        <taxon>Bacteroidota</taxon>
        <taxon>Chitinophagia</taxon>
        <taxon>Chitinophagales</taxon>
        <taxon>Chitinophagaceae</taxon>
        <taxon>Filimonas</taxon>
    </lineage>
</organism>
<dbReference type="PANTHER" id="PTHR43133">
    <property type="entry name" value="RNA POLYMERASE ECF-TYPE SIGMA FACTO"/>
    <property type="match status" value="1"/>
</dbReference>
<evidence type="ECO:0000259" key="5">
    <source>
        <dbReference type="Pfam" id="PF08281"/>
    </source>
</evidence>
<protein>
    <submittedName>
        <fullName evidence="6">DNA-directed RNA polymerase sigma-70 factor</fullName>
    </submittedName>
</protein>
<gene>
    <name evidence="6" type="ORF">GCM10011379_19510</name>
</gene>
<comment type="caution">
    <text evidence="6">The sequence shown here is derived from an EMBL/GenBank/DDBJ whole genome shotgun (WGS) entry which is preliminary data.</text>
</comment>
<evidence type="ECO:0000256" key="1">
    <source>
        <dbReference type="ARBA" id="ARBA00010641"/>
    </source>
</evidence>
<dbReference type="InterPro" id="IPR013324">
    <property type="entry name" value="RNA_pol_sigma_r3/r4-like"/>
</dbReference>
<evidence type="ECO:0000313" key="7">
    <source>
        <dbReference type="Proteomes" id="UP000627292"/>
    </source>
</evidence>
<keyword evidence="2" id="KW-0805">Transcription regulation</keyword>
<dbReference type="AlphaFoldDB" id="A0A917IVL1"/>
<dbReference type="InterPro" id="IPR039425">
    <property type="entry name" value="RNA_pol_sigma-70-like"/>
</dbReference>
<sequence length="181" mass="21303">MGAKEAAEIKALWSVFVSRQGEQEFYALYRLFFPYLLAIGLQITDDRDEVKDALSQQFMQIWEQRHQLAHITHPLTYITTAFKRRLFKQNTTEQPLTDEHLHIHTSPSPELLHLSRENDLHIQQHLNQAISRLPERKQQLIQLKFYQGLSYTEIARVTGLSERTIYNKIYEAVKELREGLG</sequence>
<name>A0A917IVL1_9BACT</name>
<dbReference type="NCBIfam" id="TIGR02937">
    <property type="entry name" value="sigma70-ECF"/>
    <property type="match status" value="1"/>
</dbReference>
<dbReference type="InterPro" id="IPR013325">
    <property type="entry name" value="RNA_pol_sigma_r2"/>
</dbReference>
<dbReference type="InterPro" id="IPR014284">
    <property type="entry name" value="RNA_pol_sigma-70_dom"/>
</dbReference>
<comment type="similarity">
    <text evidence="1">Belongs to the sigma-70 factor family. ECF subfamily.</text>
</comment>
<dbReference type="RefSeq" id="WP_188951845.1">
    <property type="nucleotide sequence ID" value="NZ_BMIB01000002.1"/>
</dbReference>
<dbReference type="SUPFAM" id="SSF88946">
    <property type="entry name" value="Sigma2 domain of RNA polymerase sigma factors"/>
    <property type="match status" value="1"/>
</dbReference>
<keyword evidence="7" id="KW-1185">Reference proteome</keyword>
<dbReference type="Gene3D" id="1.10.10.10">
    <property type="entry name" value="Winged helix-like DNA-binding domain superfamily/Winged helix DNA-binding domain"/>
    <property type="match status" value="1"/>
</dbReference>
<keyword evidence="6" id="KW-0240">DNA-directed RNA polymerase</keyword>
<feature type="domain" description="RNA polymerase sigma factor 70 region 4 type 2" evidence="5">
    <location>
        <begin position="126"/>
        <end position="176"/>
    </location>
</feature>
<keyword evidence="3" id="KW-0731">Sigma factor</keyword>
<dbReference type="Gene3D" id="1.10.1740.10">
    <property type="match status" value="1"/>
</dbReference>
<dbReference type="GO" id="GO:0006352">
    <property type="term" value="P:DNA-templated transcription initiation"/>
    <property type="evidence" value="ECO:0007669"/>
    <property type="project" value="InterPro"/>
</dbReference>